<organism evidence="2">
    <name type="scientific">Caldilineaceae bacterium SB0662_bin_9</name>
    <dbReference type="NCBI Taxonomy" id="2605258"/>
    <lineage>
        <taxon>Bacteria</taxon>
        <taxon>Bacillati</taxon>
        <taxon>Chloroflexota</taxon>
        <taxon>Caldilineae</taxon>
        <taxon>Caldilineales</taxon>
        <taxon>Caldilineaceae</taxon>
    </lineage>
</organism>
<dbReference type="Gene3D" id="3.10.105.10">
    <property type="entry name" value="Dipeptide-binding Protein, Domain 3"/>
    <property type="match status" value="1"/>
</dbReference>
<evidence type="ECO:0000313" key="2">
    <source>
        <dbReference type="EMBL" id="MYD89874.1"/>
    </source>
</evidence>
<accession>A0A6B1DU27</accession>
<dbReference type="EMBL" id="VXPY01000037">
    <property type="protein sequence ID" value="MYD89874.1"/>
    <property type="molecule type" value="Genomic_DNA"/>
</dbReference>
<feature type="domain" description="ABC-type glycine betaine transport system substrate-binding" evidence="1">
    <location>
        <begin position="116"/>
        <end position="389"/>
    </location>
</feature>
<dbReference type="Pfam" id="PF04069">
    <property type="entry name" value="OpuAC"/>
    <property type="match status" value="1"/>
</dbReference>
<comment type="caution">
    <text evidence="2">The sequence shown here is derived from an EMBL/GenBank/DDBJ whole genome shotgun (WGS) entry which is preliminary data.</text>
</comment>
<evidence type="ECO:0000259" key="1">
    <source>
        <dbReference type="Pfam" id="PF04069"/>
    </source>
</evidence>
<proteinExistence type="predicted"/>
<name>A0A6B1DU27_9CHLR</name>
<dbReference type="AlphaFoldDB" id="A0A6B1DU27"/>
<dbReference type="InterPro" id="IPR007210">
    <property type="entry name" value="ABC_Gly_betaine_transp_sub-bd"/>
</dbReference>
<dbReference type="SUPFAM" id="SSF53850">
    <property type="entry name" value="Periplasmic binding protein-like II"/>
    <property type="match status" value="1"/>
</dbReference>
<dbReference type="Gene3D" id="3.40.190.100">
    <property type="entry name" value="Glycine betaine-binding periplasmic protein, domain 2"/>
    <property type="match status" value="1"/>
</dbReference>
<sequence length="423" mass="46527">MLAIRVTPGTCRRHAAARTRNCDNVRTDRGSSHPVRLSIRFLNVACLESRGLPLWTYSTNAQGGIPVHQTMRIPGHSLALTILLTLAALMVAACAMPTDSTESDMVGAAEPVSHDPIIFSDLNWQSALIQNRIAQYLVEKGYSYPTGATFGATLPLFQGLRNGDTHVTLEIWLPNQQEPWDDAIAGEEVVDIGKTLVGDWQSAFVIPAYLQEQYPDLDSVEDLKDEKFKALFTTAESGDKARLVSCVIGWACEVVNAQQVASYGLEEHVYIVNPGDGAAANADLYGAYERGEPWLGYQWGTNEPALVLDLVRLEEPSYTEECWATTKACAYALSDIRIAVHPSMLERAPEVVDMLRNFNIDITLFKDIARWTQANEGATEQDAALWFLQAKQDAWSQWVTPEAAAKIQAALDAGEAADGWPDQ</sequence>
<protein>
    <recommendedName>
        <fullName evidence="1">ABC-type glycine betaine transport system substrate-binding domain-containing protein</fullName>
    </recommendedName>
</protein>
<reference evidence="2" key="1">
    <citation type="submission" date="2019-09" db="EMBL/GenBank/DDBJ databases">
        <title>Characterisation of the sponge microbiome using genome-centric metagenomics.</title>
        <authorList>
            <person name="Engelberts J.P."/>
            <person name="Robbins S.J."/>
            <person name="De Goeij J.M."/>
            <person name="Aranda M."/>
            <person name="Bell S.C."/>
            <person name="Webster N.S."/>
        </authorList>
    </citation>
    <scope>NUCLEOTIDE SEQUENCE</scope>
    <source>
        <strain evidence="2">SB0662_bin_9</strain>
    </source>
</reference>
<dbReference type="GO" id="GO:0022857">
    <property type="term" value="F:transmembrane transporter activity"/>
    <property type="evidence" value="ECO:0007669"/>
    <property type="project" value="InterPro"/>
</dbReference>
<dbReference type="GO" id="GO:0043190">
    <property type="term" value="C:ATP-binding cassette (ABC) transporter complex"/>
    <property type="evidence" value="ECO:0007669"/>
    <property type="project" value="InterPro"/>
</dbReference>
<gene>
    <name evidence="2" type="ORF">F4Y08_05975</name>
</gene>